<evidence type="ECO:0000313" key="2">
    <source>
        <dbReference type="Proteomes" id="UP000030649"/>
    </source>
</evidence>
<protein>
    <recommendedName>
        <fullName evidence="3">PD-(D/E)XK nuclease superfamily</fullName>
    </recommendedName>
</protein>
<dbReference type="Pfam" id="PF14281">
    <property type="entry name" value="PDDEXK_4"/>
    <property type="match status" value="1"/>
</dbReference>
<name>U1PDQ1_9EURY</name>
<dbReference type="EMBL" id="KE356560">
    <property type="protein sequence ID" value="ERG91717.1"/>
    <property type="molecule type" value="Genomic_DNA"/>
</dbReference>
<evidence type="ECO:0000313" key="1">
    <source>
        <dbReference type="EMBL" id="ERG91717.1"/>
    </source>
</evidence>
<sequence length="459" mass="53183">MSEDVFDFDATELEAFIQQYMNLDQGSQQPSGIFSILRGPRERQYQSALQYFLNPRKPHGFGYALLEPFLSEVGMNEFNLSSQHIEISEEVSIADEGSERRIDLIIAGGSALSEHPRWAVFMELKVGAKEGDGQTTSYSKADSWNFNWFDSNELNVSQLDESHFVYLKREAASQPTDITNTFETLSWSDIVDQFESKVQDSLYDYPNRSVIQFTDFIQSLKETEGMDSDIDTDELNERLNLYFEHDRLIRQVEKANSQFESDFENVSTYLIDSWENKVRYKFDFENSGWKTSPSSTPKWQSIFPAYWDQDPFNQSSTIKLFFRHSPTTESIRNQQFIFRLRLPPARNVHTKNHHDGEQSFNDVFAEKCTGEYSEQIQEALNHIDGSESRLDSASGLVKKTYPLDPNNLTESYFGQLERAVEEFCRNEELVTAFDRVFEDSYETVFDMKPEGEFPGPLPE</sequence>
<gene>
    <name evidence="1" type="ORF">J07HQW1_01751</name>
</gene>
<dbReference type="AlphaFoldDB" id="U1PDQ1"/>
<evidence type="ECO:0008006" key="3">
    <source>
        <dbReference type="Google" id="ProtNLM"/>
    </source>
</evidence>
<reference evidence="1 2" key="1">
    <citation type="journal article" date="2013" name="PLoS ONE">
        <title>Assembly-driven community genomics of a hypersaline microbial ecosystem.</title>
        <authorList>
            <person name="Podell S."/>
            <person name="Ugalde J.A."/>
            <person name="Narasingarao P."/>
            <person name="Banfield J.F."/>
            <person name="Heidelberg K.B."/>
            <person name="Allen E.E."/>
        </authorList>
    </citation>
    <scope>NUCLEOTIDE SEQUENCE [LARGE SCALE GENOMIC DNA]</scope>
    <source>
        <strain evidence="2">J07HQW1</strain>
    </source>
</reference>
<dbReference type="HOGENOM" id="CLU_595304_0_0_2"/>
<proteinExistence type="predicted"/>
<dbReference type="InterPro" id="IPR029470">
    <property type="entry name" value="PDDEXK_4"/>
</dbReference>
<accession>U1PDQ1</accession>
<organism evidence="1 2">
    <name type="scientific">Haloquadratum walsbyi J07HQW1</name>
    <dbReference type="NCBI Taxonomy" id="1238424"/>
    <lineage>
        <taxon>Archaea</taxon>
        <taxon>Methanobacteriati</taxon>
        <taxon>Methanobacteriota</taxon>
        <taxon>Stenosarchaea group</taxon>
        <taxon>Halobacteria</taxon>
        <taxon>Halobacteriales</taxon>
        <taxon>Haloferacaceae</taxon>
        <taxon>Haloquadratum</taxon>
    </lineage>
</organism>
<dbReference type="Proteomes" id="UP000030649">
    <property type="component" value="Unassembled WGS sequence"/>
</dbReference>